<organism evidence="1 2">
    <name type="scientific">Rickenella mellea</name>
    <dbReference type="NCBI Taxonomy" id="50990"/>
    <lineage>
        <taxon>Eukaryota</taxon>
        <taxon>Fungi</taxon>
        <taxon>Dikarya</taxon>
        <taxon>Basidiomycota</taxon>
        <taxon>Agaricomycotina</taxon>
        <taxon>Agaricomycetes</taxon>
        <taxon>Hymenochaetales</taxon>
        <taxon>Rickenellaceae</taxon>
        <taxon>Rickenella</taxon>
    </lineage>
</organism>
<proteinExistence type="predicted"/>
<dbReference type="AlphaFoldDB" id="A0A4Y7Q2Z1"/>
<reference evidence="1 2" key="1">
    <citation type="submission" date="2018-06" db="EMBL/GenBank/DDBJ databases">
        <title>A transcriptomic atlas of mushroom development highlights an independent origin of complex multicellularity.</title>
        <authorList>
            <consortium name="DOE Joint Genome Institute"/>
            <person name="Krizsan K."/>
            <person name="Almasi E."/>
            <person name="Merenyi Z."/>
            <person name="Sahu N."/>
            <person name="Viragh M."/>
            <person name="Koszo T."/>
            <person name="Mondo S."/>
            <person name="Kiss B."/>
            <person name="Balint B."/>
            <person name="Kues U."/>
            <person name="Barry K."/>
            <person name="Hegedus J.C."/>
            <person name="Henrissat B."/>
            <person name="Johnson J."/>
            <person name="Lipzen A."/>
            <person name="Ohm R."/>
            <person name="Nagy I."/>
            <person name="Pangilinan J."/>
            <person name="Yan J."/>
            <person name="Xiong Y."/>
            <person name="Grigoriev I.V."/>
            <person name="Hibbett D.S."/>
            <person name="Nagy L.G."/>
        </authorList>
    </citation>
    <scope>NUCLEOTIDE SEQUENCE [LARGE SCALE GENOMIC DNA]</scope>
    <source>
        <strain evidence="1 2">SZMC22713</strain>
    </source>
</reference>
<sequence length="125" mass="15011">MKTLRKLHTGLLALKFFFRFWFDNHFTTHFFRFRRELQLSHYQPHILISATALYRHSRTTYLRWHNLVAVTSIILTSGGLPECLELYYCYLALVHRNYNHYFIFIQLIRSRALSEGVRASLSLTL</sequence>
<keyword evidence="2" id="KW-1185">Reference proteome</keyword>
<evidence type="ECO:0000313" key="1">
    <source>
        <dbReference type="EMBL" id="TDL21502.1"/>
    </source>
</evidence>
<dbReference type="VEuPathDB" id="FungiDB:BD410DRAFT_867209"/>
<evidence type="ECO:0000313" key="2">
    <source>
        <dbReference type="Proteomes" id="UP000294933"/>
    </source>
</evidence>
<dbReference type="EMBL" id="ML170180">
    <property type="protein sequence ID" value="TDL21502.1"/>
    <property type="molecule type" value="Genomic_DNA"/>
</dbReference>
<name>A0A4Y7Q2Z1_9AGAM</name>
<gene>
    <name evidence="1" type="ORF">BD410DRAFT_867209</name>
</gene>
<accession>A0A4Y7Q2Z1</accession>
<protein>
    <submittedName>
        <fullName evidence="1">Uncharacterized protein</fullName>
    </submittedName>
</protein>
<dbReference type="Proteomes" id="UP000294933">
    <property type="component" value="Unassembled WGS sequence"/>
</dbReference>